<feature type="domain" description="Phage head morphogenesis" evidence="1">
    <location>
        <begin position="60"/>
        <end position="190"/>
    </location>
</feature>
<organism evidence="2 3">
    <name type="scientific">Acinetobacter proteolyticus</name>
    <dbReference type="NCBI Taxonomy" id="1776741"/>
    <lineage>
        <taxon>Bacteria</taxon>
        <taxon>Pseudomonadati</taxon>
        <taxon>Pseudomonadota</taxon>
        <taxon>Gammaproteobacteria</taxon>
        <taxon>Moraxellales</taxon>
        <taxon>Moraxellaceae</taxon>
        <taxon>Acinetobacter</taxon>
    </lineage>
</organism>
<dbReference type="Pfam" id="PF04233">
    <property type="entry name" value="Phage_Mu_F"/>
    <property type="match status" value="1"/>
</dbReference>
<dbReference type="EMBL" id="CABWKZ010000010">
    <property type="protein sequence ID" value="VXA54685.1"/>
    <property type="molecule type" value="Genomic_DNA"/>
</dbReference>
<sequence>MAKVPQRPELNALFKLPPKDAIAYLESKGFKIGWDWHETLDHAHSRAFTVAKVARVDLLQDIKSSLITALEKGQGLEQWKASIIPTLREKGWWGKQTIINPAGIEQTVQLGSPRRLKTIFDTNVHKSLAAGRYKSLMASTDTRPLWEWVHISITNPRKVHLARNGETRYYDDPFWLYAYPPTEFGCKCTVRGRRVSDVERLGLRQVETMPEDIEQHQVVIGKSSFTGQDAVALRTRIRVRQNDGQVTYFSPAVGFNSHPASSYLLDTELTKRAADLLGAQSAIQQVQQMLLSQPRIMAHEAFVKNSLNFAKPQNMTSTVGVVGMDDIKTLTAKNIAVESPILTVSDRLLVGQATNALSTEEWLALPMLLQQIQKVLWDSKKRQMAFVVPVLDDAGQKVIRVSVQSKDGVMEVTDIAKVSSKSLMTNFELIRGIE</sequence>
<evidence type="ECO:0000313" key="2">
    <source>
        <dbReference type="EMBL" id="VXA54685.1"/>
    </source>
</evidence>
<dbReference type="AlphaFoldDB" id="A0A653K1S8"/>
<reference evidence="2 3" key="1">
    <citation type="submission" date="2019-10" db="EMBL/GenBank/DDBJ databases">
        <authorList>
            <person name="Karimi E."/>
        </authorList>
    </citation>
    <scope>NUCLEOTIDE SEQUENCE [LARGE SCALE GENOMIC DNA]</scope>
    <source>
        <strain evidence="2">Acinetobacter sp. 8BE</strain>
    </source>
</reference>
<name>A0A653K1S8_9GAMM</name>
<dbReference type="RefSeq" id="WP_159724840.1">
    <property type="nucleotide sequence ID" value="NZ_LR732744.1"/>
</dbReference>
<dbReference type="Proteomes" id="UP000430404">
    <property type="component" value="Unassembled WGS sequence"/>
</dbReference>
<proteinExistence type="predicted"/>
<dbReference type="InterPro" id="IPR006528">
    <property type="entry name" value="Phage_head_morphogenesis_dom"/>
</dbReference>
<gene>
    <name evidence="2" type="ORF">ACI8B_180156</name>
</gene>
<accession>A0A653K1S8</accession>
<evidence type="ECO:0000313" key="3">
    <source>
        <dbReference type="Proteomes" id="UP000430404"/>
    </source>
</evidence>
<protein>
    <recommendedName>
        <fullName evidence="1">Phage head morphogenesis domain-containing protein</fullName>
    </recommendedName>
</protein>
<evidence type="ECO:0000259" key="1">
    <source>
        <dbReference type="Pfam" id="PF04233"/>
    </source>
</evidence>